<reference evidence="2" key="1">
    <citation type="journal article" date="2016" name="PLoS ONE">
        <title>Genome of Cnaphalocrocis medinalis Granulovirus, the First Crambidae-Infecting Betabaculovirus Isolated from Rice Leaffolder to Sequenced.</title>
        <authorList>
            <person name="Han G."/>
            <person name="Xu J."/>
            <person name="Liu Q."/>
            <person name="Li C."/>
            <person name="Xu H."/>
            <person name="Lu Z."/>
        </authorList>
    </citation>
    <scope>NUCLEOTIDE SEQUENCE</scope>
</reference>
<evidence type="ECO:0000313" key="2">
    <source>
        <dbReference type="EMBL" id="ALN41974.1"/>
    </source>
</evidence>
<protein>
    <submittedName>
        <fullName evidence="2">ChocGV_gp032</fullName>
    </submittedName>
</protein>
<proteinExistence type="predicted"/>
<accession>A0A125QVW2</accession>
<keyword evidence="1" id="KW-0175">Coiled coil</keyword>
<organism evidence="2">
    <name type="scientific">Cnaphalocrocis medinalis granulovirus</name>
    <dbReference type="NCBI Taxonomy" id="1750712"/>
    <lineage>
        <taxon>Viruses</taxon>
        <taxon>Viruses incertae sedis</taxon>
        <taxon>Naldaviricetes</taxon>
        <taxon>Lefavirales</taxon>
        <taxon>Baculoviridae</taxon>
        <taxon>Betabaculovirus</taxon>
        <taxon>Betabaculovirus cnamedinalis</taxon>
    </lineage>
</organism>
<evidence type="ECO:0000256" key="1">
    <source>
        <dbReference type="SAM" id="Coils"/>
    </source>
</evidence>
<name>A0A125QVW2_9BBAC</name>
<sequence>MMCEKIFSARLSVMTTTGRQSSESSTMCFELENEIVQLNKQLDVYKLAVESLKHDMDLMKQERKQMLAEHQQHNQIVSMLSDQLTKTDNDLQESQEMCTNNKKNYINIKNELLNQIKINKILKRKIKIWKRQLCVLDEN</sequence>
<dbReference type="EMBL" id="KP658210">
    <property type="protein sequence ID" value="ALN41974.1"/>
    <property type="molecule type" value="Genomic_DNA"/>
</dbReference>
<feature type="coiled-coil region" evidence="1">
    <location>
        <begin position="28"/>
        <end position="69"/>
    </location>
</feature>